<keyword evidence="11" id="KW-0560">Oxidoreductase</keyword>
<dbReference type="SUPFAM" id="SSF51197">
    <property type="entry name" value="Clavaminate synthase-like"/>
    <property type="match status" value="1"/>
</dbReference>
<comment type="cofactor">
    <cofactor evidence="1">
        <name>Fe(2+)</name>
        <dbReference type="ChEBI" id="CHEBI:29033"/>
    </cofactor>
</comment>
<dbReference type="InterPro" id="IPR026992">
    <property type="entry name" value="DIOX_N"/>
</dbReference>
<proteinExistence type="inferred from homology"/>
<keyword evidence="11" id="KW-0479">Metal-binding</keyword>
<name>O24838_ACIAD</name>
<comment type="similarity">
    <text evidence="11">Belongs to the iron/ascorbate-dependent oxidoreductase family.</text>
</comment>
<dbReference type="InterPro" id="IPR050231">
    <property type="entry name" value="Iron_ascorbate_oxido_reductase"/>
</dbReference>
<accession>O24838</accession>
<dbReference type="GO" id="GO:0046872">
    <property type="term" value="F:metal ion binding"/>
    <property type="evidence" value="ECO:0007669"/>
    <property type="project" value="UniProtKB-KW"/>
</dbReference>
<reference evidence="13" key="1">
    <citation type="journal article" date="1999" name="J. Bacteriol.">
        <title>Genetic analysis of a chromosomal region containing vanA and vanB, genes required for conversion of either ferulate or vanillate to protocatechuate in Acinetobacter.</title>
        <authorList>
            <person name="Segura A."/>
            <person name="Bunz P.V."/>
            <person name="D'Argenio D.A."/>
            <person name="Ornston L.N."/>
        </authorList>
    </citation>
    <scope>NUCLEOTIDE SEQUENCE</scope>
    <source>
        <strain evidence="13">ADP1</strain>
    </source>
</reference>
<comment type="catalytic activity">
    <reaction evidence="10">
        <text>L-arginine + 2-oxoglutarate + O2 = guanidine + L-glutamate 5-semialdehyde + succinate + CO2</text>
        <dbReference type="Rhea" id="RHEA:31535"/>
        <dbReference type="ChEBI" id="CHEBI:15379"/>
        <dbReference type="ChEBI" id="CHEBI:16526"/>
        <dbReference type="ChEBI" id="CHEBI:16810"/>
        <dbReference type="ChEBI" id="CHEBI:30031"/>
        <dbReference type="ChEBI" id="CHEBI:30087"/>
        <dbReference type="ChEBI" id="CHEBI:32682"/>
        <dbReference type="ChEBI" id="CHEBI:58066"/>
        <dbReference type="EC" id="1.14.20.7"/>
    </reaction>
</comment>
<dbReference type="Gene3D" id="2.60.120.330">
    <property type="entry name" value="B-lactam Antibiotic, Isopenicillin N Synthase, Chain"/>
    <property type="match status" value="1"/>
</dbReference>
<evidence type="ECO:0000256" key="5">
    <source>
        <dbReference type="ARBA" id="ARBA00019045"/>
    </source>
</evidence>
<evidence type="ECO:0000256" key="10">
    <source>
        <dbReference type="ARBA" id="ARBA00049359"/>
    </source>
</evidence>
<evidence type="ECO:0000256" key="2">
    <source>
        <dbReference type="ARBA" id="ARBA00004767"/>
    </source>
</evidence>
<evidence type="ECO:0000256" key="1">
    <source>
        <dbReference type="ARBA" id="ARBA00001954"/>
    </source>
</evidence>
<dbReference type="EMBL" id="AF009672">
    <property type="protein sequence ID" value="AAC27104.1"/>
    <property type="molecule type" value="Genomic_DNA"/>
</dbReference>
<sequence>MNSLNTNNEFSLQELQKESVMGVMGTETQREVRVIDLSDFEQRKYEIADQLWDAAVEIGFFQVSHHGIPQQDIEHAFGLAEQFFALPREVKAQYPLKRNSGWESKAQIRPSTKTPDQKESYQVTRPRMTGLWPTQQELPDFKEQVLNFESQCWSVGMKILSCFAYKMGFSEDFFTLAHDPSKGNLSKHFADVCITMRLILRFKDELGLWRAGAHTDFDCLTLLFQQKGQGGLQVCPGKEMENRAWTSIEPREDVITCNIGDMLMRWSDDVLPSNFHRVKNPADHEYQGARYSLAFFCQANEDVLIQSPKGKYPDITAKDYLAQRVNANFSGKY</sequence>
<dbReference type="InterPro" id="IPR027443">
    <property type="entry name" value="IPNS-like_sf"/>
</dbReference>
<evidence type="ECO:0000256" key="11">
    <source>
        <dbReference type="RuleBase" id="RU003682"/>
    </source>
</evidence>
<evidence type="ECO:0000256" key="6">
    <source>
        <dbReference type="ARBA" id="ARBA00022666"/>
    </source>
</evidence>
<keyword evidence="11" id="KW-0408">Iron</keyword>
<organism evidence="13">
    <name type="scientific">Acinetobacter baylyi (strain ATCC 33305 / BD413 / ADP1)</name>
    <dbReference type="NCBI Taxonomy" id="62977"/>
    <lineage>
        <taxon>Bacteria</taxon>
        <taxon>Pseudomonadati</taxon>
        <taxon>Pseudomonadota</taxon>
        <taxon>Gammaproteobacteria</taxon>
        <taxon>Moraxellales</taxon>
        <taxon>Moraxellaceae</taxon>
        <taxon>Acinetobacter</taxon>
    </lineage>
</organism>
<evidence type="ECO:0000259" key="12">
    <source>
        <dbReference type="PROSITE" id="PS51471"/>
    </source>
</evidence>
<dbReference type="Pfam" id="PF03171">
    <property type="entry name" value="2OG-FeII_Oxy"/>
    <property type="match status" value="1"/>
</dbReference>
<evidence type="ECO:0000313" key="13">
    <source>
        <dbReference type="EMBL" id="AAC27104.1"/>
    </source>
</evidence>
<evidence type="ECO:0000256" key="4">
    <source>
        <dbReference type="ARBA" id="ARBA00012531"/>
    </source>
</evidence>
<dbReference type="InterPro" id="IPR005123">
    <property type="entry name" value="Oxoglu/Fe-dep_dioxygenase_dom"/>
</dbReference>
<dbReference type="PANTHER" id="PTHR47990">
    <property type="entry name" value="2-OXOGLUTARATE (2OG) AND FE(II)-DEPENDENT OXYGENASE SUPERFAMILY PROTEIN-RELATED"/>
    <property type="match status" value="1"/>
</dbReference>
<dbReference type="PROSITE" id="PS51471">
    <property type="entry name" value="FE2OG_OXY"/>
    <property type="match status" value="1"/>
</dbReference>
<evidence type="ECO:0000256" key="7">
    <source>
        <dbReference type="ARBA" id="ARBA00031011"/>
    </source>
</evidence>
<feature type="domain" description="Fe2OG dioxygenase" evidence="12">
    <location>
        <begin position="193"/>
        <end position="299"/>
    </location>
</feature>
<protein>
    <recommendedName>
        <fullName evidence="5">2-oxoglutarate-dependent ethylene/succinate-forming enzyme</fullName>
        <ecNumber evidence="4">1.13.12.19</ecNumber>
        <ecNumber evidence="3">1.14.20.7</ecNumber>
    </recommendedName>
    <alternativeName>
        <fullName evidence="7">2-oxoglutarate dioxygenase (ethylene-forming)</fullName>
    </alternativeName>
    <alternativeName>
        <fullName evidence="8">2-oxoglutarate/L-arginine monooxygenase/decarboxylase (succinate-forming)</fullName>
    </alternativeName>
</protein>
<dbReference type="InterPro" id="IPR044861">
    <property type="entry name" value="IPNS-like_FE2OG_OXY"/>
</dbReference>
<keyword evidence="6" id="KW-0266">Ethylene biosynthesis</keyword>
<dbReference type="EC" id="1.14.20.7" evidence="3"/>
<comment type="catalytic activity">
    <reaction evidence="9">
        <text>2-oxoglutarate + O2 + 2 H(+) = ethene + 3 CO2 + H2O</text>
        <dbReference type="Rhea" id="RHEA:31523"/>
        <dbReference type="ChEBI" id="CHEBI:15377"/>
        <dbReference type="ChEBI" id="CHEBI:15378"/>
        <dbReference type="ChEBI" id="CHEBI:15379"/>
        <dbReference type="ChEBI" id="CHEBI:16526"/>
        <dbReference type="ChEBI" id="CHEBI:16810"/>
        <dbReference type="ChEBI" id="CHEBI:18153"/>
        <dbReference type="EC" id="1.13.12.19"/>
    </reaction>
</comment>
<dbReference type="EC" id="1.13.12.19" evidence="4"/>
<dbReference type="GO" id="GO:0102276">
    <property type="term" value="F:2-oxoglutarate oxygenase/decarboxylase (ethylene-forming) activity"/>
    <property type="evidence" value="ECO:0007669"/>
    <property type="project" value="UniProtKB-EC"/>
</dbReference>
<evidence type="ECO:0000256" key="9">
    <source>
        <dbReference type="ARBA" id="ARBA00047725"/>
    </source>
</evidence>
<evidence type="ECO:0000256" key="3">
    <source>
        <dbReference type="ARBA" id="ARBA00012293"/>
    </source>
</evidence>
<comment type="pathway">
    <text evidence="2">Alkene biosynthesis; ethylene biosynthesis via 2-oxoglutarate.</text>
</comment>
<evidence type="ECO:0000256" key="8">
    <source>
        <dbReference type="ARBA" id="ARBA00031282"/>
    </source>
</evidence>
<dbReference type="GO" id="GO:0009693">
    <property type="term" value="P:ethylene biosynthetic process"/>
    <property type="evidence" value="ECO:0007669"/>
    <property type="project" value="UniProtKB-KW"/>
</dbReference>
<dbReference type="Pfam" id="PF14226">
    <property type="entry name" value="DIOX_N"/>
    <property type="match status" value="1"/>
</dbReference>
<dbReference type="AlphaFoldDB" id="O24838"/>